<dbReference type="PROSITE" id="PS51352">
    <property type="entry name" value="THIOREDOXIN_2"/>
    <property type="match status" value="1"/>
</dbReference>
<evidence type="ECO:0000256" key="1">
    <source>
        <dbReference type="SAM" id="SignalP"/>
    </source>
</evidence>
<dbReference type="PANTHER" id="PTHR43640:SF1">
    <property type="entry name" value="THIOREDOXIN-DEPENDENT PEROXIREDOXIN"/>
    <property type="match status" value="1"/>
</dbReference>
<dbReference type="PANTHER" id="PTHR43640">
    <property type="entry name" value="OS07G0260300 PROTEIN"/>
    <property type="match status" value="1"/>
</dbReference>
<dbReference type="OrthoDB" id="9781543at2"/>
<dbReference type="InterPro" id="IPR013740">
    <property type="entry name" value="Redoxin"/>
</dbReference>
<dbReference type="HOGENOM" id="CLU_076204_3_0_0"/>
<dbReference type="EMBL" id="CP007139">
    <property type="protein sequence ID" value="AIE84682.1"/>
    <property type="molecule type" value="Genomic_DNA"/>
</dbReference>
<dbReference type="Proteomes" id="UP000027982">
    <property type="component" value="Chromosome"/>
</dbReference>
<evidence type="ECO:0000313" key="4">
    <source>
        <dbReference type="Proteomes" id="UP000027982"/>
    </source>
</evidence>
<evidence type="ECO:0000313" key="3">
    <source>
        <dbReference type="EMBL" id="AIE84682.1"/>
    </source>
</evidence>
<dbReference type="Gene3D" id="3.40.30.10">
    <property type="entry name" value="Glutaredoxin"/>
    <property type="match status" value="1"/>
</dbReference>
<dbReference type="InterPro" id="IPR013766">
    <property type="entry name" value="Thioredoxin_domain"/>
</dbReference>
<protein>
    <submittedName>
        <fullName evidence="3">Thiol-specific antioxidant family (AhpC/TSA) protein</fullName>
    </submittedName>
</protein>
<sequence>MKSTSLFLVGLATIASVAAVRQNATTHIIAGEPTQSWSLTDSNGKKHSLSDYKGKFVVLEWTNKDCPFVRKHYESGNMQATQAKAKEMGAVWLTIISSAPGNQGYLSPSEANAYRSEMKVKSAATLFDTAGKVGRNYGAKTTPQIVVLDKAGNVVYNGAIDDRATPDPEDIKGAKNYALAALSEAMAGKKVTVATSRPYGCSVKY</sequence>
<keyword evidence="1" id="KW-0732">Signal</keyword>
<dbReference type="InterPro" id="IPR047262">
    <property type="entry name" value="PRX-like1"/>
</dbReference>
<dbReference type="eggNOG" id="COG1225">
    <property type="taxonomic scope" value="Bacteria"/>
</dbReference>
<gene>
    <name evidence="3" type="ORF">OP10G_1314</name>
</gene>
<reference evidence="3 4" key="1">
    <citation type="journal article" date="2014" name="PLoS ONE">
        <title>The first complete genome sequence of the class fimbriimonadia in the phylum armatimonadetes.</title>
        <authorList>
            <person name="Hu Z.Y."/>
            <person name="Wang Y.Z."/>
            <person name="Im W.T."/>
            <person name="Wang S.Y."/>
            <person name="Zhao G.P."/>
            <person name="Zheng H.J."/>
            <person name="Quan Z.X."/>
        </authorList>
    </citation>
    <scope>NUCLEOTIDE SEQUENCE [LARGE SCALE GENOMIC DNA]</scope>
    <source>
        <strain evidence="3">Gsoil 348</strain>
    </source>
</reference>
<dbReference type="RefSeq" id="WP_025226697.1">
    <property type="nucleotide sequence ID" value="NZ_CP007139.1"/>
</dbReference>
<name>A0A068NMR5_FIMGI</name>
<dbReference type="SUPFAM" id="SSF52833">
    <property type="entry name" value="Thioredoxin-like"/>
    <property type="match status" value="1"/>
</dbReference>
<feature type="signal peptide" evidence="1">
    <location>
        <begin position="1"/>
        <end position="18"/>
    </location>
</feature>
<feature type="domain" description="Thioredoxin" evidence="2">
    <location>
        <begin position="28"/>
        <end position="180"/>
    </location>
</feature>
<dbReference type="STRING" id="661478.OP10G_1314"/>
<feature type="chain" id="PRO_5001653763" evidence="1">
    <location>
        <begin position="19"/>
        <end position="205"/>
    </location>
</feature>
<dbReference type="AlphaFoldDB" id="A0A068NMR5"/>
<evidence type="ECO:0000259" key="2">
    <source>
        <dbReference type="PROSITE" id="PS51352"/>
    </source>
</evidence>
<accession>A0A068NMR5</accession>
<dbReference type="GO" id="GO:0016491">
    <property type="term" value="F:oxidoreductase activity"/>
    <property type="evidence" value="ECO:0007669"/>
    <property type="project" value="InterPro"/>
</dbReference>
<dbReference type="InterPro" id="IPR036249">
    <property type="entry name" value="Thioredoxin-like_sf"/>
</dbReference>
<proteinExistence type="predicted"/>
<dbReference type="KEGG" id="fgi:OP10G_1314"/>
<dbReference type="Pfam" id="PF08534">
    <property type="entry name" value="Redoxin"/>
    <property type="match status" value="1"/>
</dbReference>
<organism evidence="3 4">
    <name type="scientific">Fimbriimonas ginsengisoli Gsoil 348</name>
    <dbReference type="NCBI Taxonomy" id="661478"/>
    <lineage>
        <taxon>Bacteria</taxon>
        <taxon>Bacillati</taxon>
        <taxon>Armatimonadota</taxon>
        <taxon>Fimbriimonadia</taxon>
        <taxon>Fimbriimonadales</taxon>
        <taxon>Fimbriimonadaceae</taxon>
        <taxon>Fimbriimonas</taxon>
    </lineage>
</organism>
<keyword evidence="4" id="KW-1185">Reference proteome</keyword>